<dbReference type="InterPro" id="IPR000835">
    <property type="entry name" value="HTH_MarR-typ"/>
</dbReference>
<evidence type="ECO:0000256" key="1">
    <source>
        <dbReference type="ARBA" id="ARBA00023015"/>
    </source>
</evidence>
<proteinExistence type="predicted"/>
<dbReference type="PROSITE" id="PS50995">
    <property type="entry name" value="HTH_MARR_2"/>
    <property type="match status" value="1"/>
</dbReference>
<dbReference type="SUPFAM" id="SSF46785">
    <property type="entry name" value="Winged helix' DNA-binding domain"/>
    <property type="match status" value="1"/>
</dbReference>
<organism evidence="5 6">
    <name type="scientific">Pendulispora rubella</name>
    <dbReference type="NCBI Taxonomy" id="2741070"/>
    <lineage>
        <taxon>Bacteria</taxon>
        <taxon>Pseudomonadati</taxon>
        <taxon>Myxococcota</taxon>
        <taxon>Myxococcia</taxon>
        <taxon>Myxococcales</taxon>
        <taxon>Sorangiineae</taxon>
        <taxon>Pendulisporaceae</taxon>
        <taxon>Pendulispora</taxon>
    </lineage>
</organism>
<dbReference type="EMBL" id="CP089983">
    <property type="protein sequence ID" value="WXB06123.1"/>
    <property type="molecule type" value="Genomic_DNA"/>
</dbReference>
<dbReference type="InterPro" id="IPR036388">
    <property type="entry name" value="WH-like_DNA-bd_sf"/>
</dbReference>
<sequence>MTRARDPIAFIETFAGLWRLLMDVSDETYTDEKLWSTQVWFLRYIGQHPRISQADLARATDTAPTLTGRLLQTLLDRGLVLRKRSKEDRREYVLELAAEGQRTRRRVEKQRARFAARVVGVLDERDLQDFERIAKKLFDAFLPSNPSKED</sequence>
<dbReference type="PANTHER" id="PTHR42756">
    <property type="entry name" value="TRANSCRIPTIONAL REGULATOR, MARR"/>
    <property type="match status" value="1"/>
</dbReference>
<dbReference type="RefSeq" id="WP_394835774.1">
    <property type="nucleotide sequence ID" value="NZ_CP089929.1"/>
</dbReference>
<gene>
    <name evidence="5" type="ORF">LVJ94_02445</name>
</gene>
<evidence type="ECO:0000313" key="5">
    <source>
        <dbReference type="EMBL" id="WXB06123.1"/>
    </source>
</evidence>
<dbReference type="Proteomes" id="UP001374803">
    <property type="component" value="Chromosome"/>
</dbReference>
<keyword evidence="6" id="KW-1185">Reference proteome</keyword>
<keyword evidence="1" id="KW-0805">Transcription regulation</keyword>
<dbReference type="PANTHER" id="PTHR42756:SF1">
    <property type="entry name" value="TRANSCRIPTIONAL REPRESSOR OF EMRAB OPERON"/>
    <property type="match status" value="1"/>
</dbReference>
<evidence type="ECO:0000256" key="3">
    <source>
        <dbReference type="ARBA" id="ARBA00023163"/>
    </source>
</evidence>
<name>A0ABZ2L5H5_9BACT</name>
<reference evidence="5" key="1">
    <citation type="submission" date="2021-12" db="EMBL/GenBank/DDBJ databases">
        <title>Discovery of the Pendulisporaceae a myxobacterial family with distinct sporulation behavior and unique specialized metabolism.</title>
        <authorList>
            <person name="Garcia R."/>
            <person name="Popoff A."/>
            <person name="Bader C.D."/>
            <person name="Loehr J."/>
            <person name="Walesch S."/>
            <person name="Walt C."/>
            <person name="Boldt J."/>
            <person name="Bunk B."/>
            <person name="Haeckl F.J.F.P.J."/>
            <person name="Gunesch A.P."/>
            <person name="Birkelbach J."/>
            <person name="Nuebel U."/>
            <person name="Pietschmann T."/>
            <person name="Bach T."/>
            <person name="Mueller R."/>
        </authorList>
    </citation>
    <scope>NUCLEOTIDE SEQUENCE</scope>
    <source>
        <strain evidence="5">MSr11367</strain>
    </source>
</reference>
<feature type="domain" description="HTH marR-type" evidence="4">
    <location>
        <begin position="1"/>
        <end position="139"/>
    </location>
</feature>
<protein>
    <submittedName>
        <fullName evidence="5">MarR family transcriptional regulator</fullName>
    </submittedName>
</protein>
<evidence type="ECO:0000259" key="4">
    <source>
        <dbReference type="PROSITE" id="PS50995"/>
    </source>
</evidence>
<dbReference type="InterPro" id="IPR036390">
    <property type="entry name" value="WH_DNA-bd_sf"/>
</dbReference>
<dbReference type="Gene3D" id="1.10.10.10">
    <property type="entry name" value="Winged helix-like DNA-binding domain superfamily/Winged helix DNA-binding domain"/>
    <property type="match status" value="1"/>
</dbReference>
<dbReference type="SMART" id="SM00347">
    <property type="entry name" value="HTH_MARR"/>
    <property type="match status" value="1"/>
</dbReference>
<dbReference type="Pfam" id="PF12802">
    <property type="entry name" value="MarR_2"/>
    <property type="match status" value="1"/>
</dbReference>
<accession>A0ABZ2L5H5</accession>
<keyword evidence="3" id="KW-0804">Transcription</keyword>
<evidence type="ECO:0000313" key="6">
    <source>
        <dbReference type="Proteomes" id="UP001374803"/>
    </source>
</evidence>
<evidence type="ECO:0000256" key="2">
    <source>
        <dbReference type="ARBA" id="ARBA00023125"/>
    </source>
</evidence>
<keyword evidence="2" id="KW-0238">DNA-binding</keyword>